<evidence type="ECO:0000256" key="1">
    <source>
        <dbReference type="SAM" id="SignalP"/>
    </source>
</evidence>
<dbReference type="Proteomes" id="UP001225378">
    <property type="component" value="Chromosome"/>
</dbReference>
<protein>
    <recommendedName>
        <fullName evidence="4">Lipoprotein</fullName>
    </recommendedName>
</protein>
<keyword evidence="3" id="KW-1185">Reference proteome</keyword>
<organism evidence="2 3">
    <name type="scientific">Methylomarinum roseum</name>
    <dbReference type="NCBI Taxonomy" id="3067653"/>
    <lineage>
        <taxon>Bacteria</taxon>
        <taxon>Pseudomonadati</taxon>
        <taxon>Pseudomonadota</taxon>
        <taxon>Gammaproteobacteria</taxon>
        <taxon>Methylococcales</taxon>
        <taxon>Methylococcaceae</taxon>
        <taxon>Methylomarinum</taxon>
    </lineage>
</organism>
<feature type="signal peptide" evidence="1">
    <location>
        <begin position="1"/>
        <end position="22"/>
    </location>
</feature>
<dbReference type="RefSeq" id="WP_305907360.1">
    <property type="nucleotide sequence ID" value="NZ_CP157743.1"/>
</dbReference>
<feature type="chain" id="PRO_5043919019" description="Lipoprotein" evidence="1">
    <location>
        <begin position="23"/>
        <end position="229"/>
    </location>
</feature>
<evidence type="ECO:0008006" key="4">
    <source>
        <dbReference type="Google" id="ProtNLM"/>
    </source>
</evidence>
<gene>
    <name evidence="2" type="ORF">Q9L42_016320</name>
</gene>
<dbReference type="EMBL" id="CP157743">
    <property type="protein sequence ID" value="XBS19904.1"/>
    <property type="molecule type" value="Genomic_DNA"/>
</dbReference>
<reference evidence="2 3" key="1">
    <citation type="journal article" date="2024" name="Microbiology">
        <title>Methylomarinum rosea sp. nov., a novel halophilic methanotrophic bacterium from the hypersaline Lake Elton.</title>
        <authorList>
            <person name="Suleimanov R.Z."/>
            <person name="Oshkin I.Y."/>
            <person name="Danilova O.V."/>
            <person name="Suzina N.E."/>
            <person name="Dedysh S.N."/>
        </authorList>
    </citation>
    <scope>NUCLEOTIDE SEQUENCE [LARGE SCALE GENOMIC DNA]</scope>
    <source>
        <strain evidence="2 3">Ch1-1</strain>
    </source>
</reference>
<proteinExistence type="predicted"/>
<name>A0AAU7NSJ2_9GAMM</name>
<sequence length="229" mass="25396">MTQIISRLLFFSLAAMMLTACAGSGARISEQAQETTKVMTASGQGRFIEDASLTREQTRLAAEQAAKMDAYRELASLLYREDLGDGGTVGAQVMRDESYRVYFDTYLREAKVLSSQTLGKVVHVDLTLALTERFYHCMAGETRRVRQCLLQDDKIPFTRIGYRSAEIKTVNLGCGSVDCSGLLHVNGFADGKNAFDRGLLNAGLYDSEWTLNTAGRLFINYIFLNSIPK</sequence>
<evidence type="ECO:0000313" key="2">
    <source>
        <dbReference type="EMBL" id="XBS19904.1"/>
    </source>
</evidence>
<dbReference type="PROSITE" id="PS51257">
    <property type="entry name" value="PROKAR_LIPOPROTEIN"/>
    <property type="match status" value="1"/>
</dbReference>
<dbReference type="AlphaFoldDB" id="A0AAU7NSJ2"/>
<keyword evidence="1" id="KW-0732">Signal</keyword>
<evidence type="ECO:0000313" key="3">
    <source>
        <dbReference type="Proteomes" id="UP001225378"/>
    </source>
</evidence>
<dbReference type="KEGG" id="mech:Q9L42_016320"/>
<accession>A0AAU7NSJ2</accession>